<reference evidence="2 3" key="1">
    <citation type="submission" date="2022-09" db="EMBL/GenBank/DDBJ databases">
        <authorList>
            <person name="Giprobiosintez L."/>
        </authorList>
    </citation>
    <scope>NUCLEOTIDE SEQUENCE [LARGE SCALE GENOMIC DNA]</scope>
    <source>
        <strain evidence="3">VKPM-B-12549 (GBS-15)</strain>
    </source>
</reference>
<evidence type="ECO:0000313" key="3">
    <source>
        <dbReference type="Proteomes" id="UP001359308"/>
    </source>
</evidence>
<accession>A0ABZ2F7G1</accession>
<gene>
    <name evidence="2" type="ORF">N4J17_01675</name>
</gene>
<feature type="chain" id="PRO_5046528118" description="Lipoprotein" evidence="1">
    <location>
        <begin position="27"/>
        <end position="269"/>
    </location>
</feature>
<protein>
    <recommendedName>
        <fullName evidence="4">Lipoprotein</fullName>
    </recommendedName>
</protein>
<name>A0ABZ2F7G1_METCP</name>
<dbReference type="EMBL" id="CP104311">
    <property type="protein sequence ID" value="WWF02350.1"/>
    <property type="molecule type" value="Genomic_DNA"/>
</dbReference>
<keyword evidence="3" id="KW-1185">Reference proteome</keyword>
<evidence type="ECO:0000256" key="1">
    <source>
        <dbReference type="SAM" id="SignalP"/>
    </source>
</evidence>
<sequence>MKLTRPLLELLAAMALFLSFVSAANADVAADYLLDRPAFKATTKSTDSLTFNLYDDQACTHQVFTHSLLAGDSSISYEKPTTQKVKGGTAPAKTILLHTTLPFTTPPGPLFLVVTGPGIVPVGGACQVQIGTGPYRSRYFTSGALNTRSLDATSTFQKIDDFLTFNKADVGSRIEVTLNALVFGGNFSGTNGVQFQVRIDDNPPTQGNLGAITTTNTREFLSIFAVFEGLPAGSHTVSVWARSAPAGMSNGVTLDAGGWGGRIIVKETY</sequence>
<organism evidence="2 3">
    <name type="scientific">Methylococcus capsulatus</name>
    <dbReference type="NCBI Taxonomy" id="414"/>
    <lineage>
        <taxon>Bacteria</taxon>
        <taxon>Pseudomonadati</taxon>
        <taxon>Pseudomonadota</taxon>
        <taxon>Gammaproteobacteria</taxon>
        <taxon>Methylococcales</taxon>
        <taxon>Methylococcaceae</taxon>
        <taxon>Methylococcus</taxon>
    </lineage>
</organism>
<feature type="signal peptide" evidence="1">
    <location>
        <begin position="1"/>
        <end position="26"/>
    </location>
</feature>
<evidence type="ECO:0000313" key="2">
    <source>
        <dbReference type="EMBL" id="WWF02350.1"/>
    </source>
</evidence>
<keyword evidence="1" id="KW-0732">Signal</keyword>
<evidence type="ECO:0008006" key="4">
    <source>
        <dbReference type="Google" id="ProtNLM"/>
    </source>
</evidence>
<dbReference type="Proteomes" id="UP001359308">
    <property type="component" value="Chromosome"/>
</dbReference>
<dbReference type="RefSeq" id="WP_198324038.1">
    <property type="nucleotide sequence ID" value="NZ_CP104311.1"/>
</dbReference>
<proteinExistence type="predicted"/>